<dbReference type="EMBL" id="QGKW02001911">
    <property type="protein sequence ID" value="KAF2565578.1"/>
    <property type="molecule type" value="Genomic_DNA"/>
</dbReference>
<proteinExistence type="predicted"/>
<dbReference type="AlphaFoldDB" id="A0A8S9I7M7"/>
<evidence type="ECO:0000313" key="2">
    <source>
        <dbReference type="Proteomes" id="UP000712281"/>
    </source>
</evidence>
<sequence>MRNPHNHVSTVTPTVAIGAIADLLETFPLVALDWMWSSGKSPADRCTTDRKIKSLESWNQNSIVLVTTALLWNSIPIRHGSFSSLCRAWDFKLRRSLFKLVKTP</sequence>
<organism evidence="1 2">
    <name type="scientific">Brassica cretica</name>
    <name type="common">Mustard</name>
    <dbReference type="NCBI Taxonomy" id="69181"/>
    <lineage>
        <taxon>Eukaryota</taxon>
        <taxon>Viridiplantae</taxon>
        <taxon>Streptophyta</taxon>
        <taxon>Embryophyta</taxon>
        <taxon>Tracheophyta</taxon>
        <taxon>Spermatophyta</taxon>
        <taxon>Magnoliopsida</taxon>
        <taxon>eudicotyledons</taxon>
        <taxon>Gunneridae</taxon>
        <taxon>Pentapetalae</taxon>
        <taxon>rosids</taxon>
        <taxon>malvids</taxon>
        <taxon>Brassicales</taxon>
        <taxon>Brassicaceae</taxon>
        <taxon>Brassiceae</taxon>
        <taxon>Brassica</taxon>
    </lineage>
</organism>
<reference evidence="1" key="1">
    <citation type="submission" date="2019-12" db="EMBL/GenBank/DDBJ databases">
        <title>Genome sequencing and annotation of Brassica cretica.</title>
        <authorList>
            <person name="Studholme D.J."/>
            <person name="Sarris P.F."/>
        </authorList>
    </citation>
    <scope>NUCLEOTIDE SEQUENCE</scope>
    <source>
        <strain evidence="1">PFS-001/15</strain>
        <tissue evidence="1">Leaf</tissue>
    </source>
</reference>
<accession>A0A8S9I7M7</accession>
<evidence type="ECO:0000313" key="1">
    <source>
        <dbReference type="EMBL" id="KAF2565578.1"/>
    </source>
</evidence>
<protein>
    <submittedName>
        <fullName evidence="1">Uncharacterized protein</fullName>
    </submittedName>
</protein>
<comment type="caution">
    <text evidence="1">The sequence shown here is derived from an EMBL/GenBank/DDBJ whole genome shotgun (WGS) entry which is preliminary data.</text>
</comment>
<name>A0A8S9I7M7_BRACR</name>
<dbReference type="Proteomes" id="UP000712281">
    <property type="component" value="Unassembled WGS sequence"/>
</dbReference>
<gene>
    <name evidence="1" type="ORF">F2Q68_00026158</name>
</gene>